<dbReference type="AlphaFoldDB" id="A0A484KV05"/>
<protein>
    <submittedName>
        <fullName evidence="2">Uncharacterized protein</fullName>
    </submittedName>
</protein>
<proteinExistence type="predicted"/>
<evidence type="ECO:0000313" key="2">
    <source>
        <dbReference type="EMBL" id="VFQ69553.1"/>
    </source>
</evidence>
<gene>
    <name evidence="2" type="ORF">CCAM_LOCUS11329</name>
</gene>
<dbReference type="EMBL" id="OOIL02000802">
    <property type="protein sequence ID" value="VFQ69553.1"/>
    <property type="molecule type" value="Genomic_DNA"/>
</dbReference>
<name>A0A484KV05_9ASTE</name>
<sequence length="239" mass="26420">MTWCKLKTKRQPQHFSSQFSAFIRAEIKLLQEKIDKHKEMIKGAEVKKKKWAIILSSLDATQKEAAQTSTVNEGAEIDSRSAFQLSQGGLPLGLQSHAGRESGRYSVEFRDGETGAVGRDAVPEADASEDGFALIFKGKYKKKTSSKSLAAAIEKDTAAWSTKRRSRGDPQERRRVTVASSAWLFNARTRSVSPRVFRICACSAAGKGDLRSEISVVRSKSICFSAGDLKESDRTQRRS</sequence>
<keyword evidence="1" id="KW-0175">Coiled coil</keyword>
<evidence type="ECO:0000256" key="1">
    <source>
        <dbReference type="SAM" id="Coils"/>
    </source>
</evidence>
<organism evidence="2 3">
    <name type="scientific">Cuscuta campestris</name>
    <dbReference type="NCBI Taxonomy" id="132261"/>
    <lineage>
        <taxon>Eukaryota</taxon>
        <taxon>Viridiplantae</taxon>
        <taxon>Streptophyta</taxon>
        <taxon>Embryophyta</taxon>
        <taxon>Tracheophyta</taxon>
        <taxon>Spermatophyta</taxon>
        <taxon>Magnoliopsida</taxon>
        <taxon>eudicotyledons</taxon>
        <taxon>Gunneridae</taxon>
        <taxon>Pentapetalae</taxon>
        <taxon>asterids</taxon>
        <taxon>lamiids</taxon>
        <taxon>Solanales</taxon>
        <taxon>Convolvulaceae</taxon>
        <taxon>Cuscuteae</taxon>
        <taxon>Cuscuta</taxon>
        <taxon>Cuscuta subgen. Grammica</taxon>
        <taxon>Cuscuta sect. Cleistogrammica</taxon>
    </lineage>
</organism>
<evidence type="ECO:0000313" key="3">
    <source>
        <dbReference type="Proteomes" id="UP000595140"/>
    </source>
</evidence>
<accession>A0A484KV05</accession>
<reference evidence="2 3" key="1">
    <citation type="submission" date="2018-04" db="EMBL/GenBank/DDBJ databases">
        <authorList>
            <person name="Vogel A."/>
        </authorList>
    </citation>
    <scope>NUCLEOTIDE SEQUENCE [LARGE SCALE GENOMIC DNA]</scope>
</reference>
<feature type="coiled-coil region" evidence="1">
    <location>
        <begin position="20"/>
        <end position="47"/>
    </location>
</feature>
<dbReference type="Proteomes" id="UP000595140">
    <property type="component" value="Unassembled WGS sequence"/>
</dbReference>
<keyword evidence="3" id="KW-1185">Reference proteome</keyword>